<proteinExistence type="predicted"/>
<dbReference type="Proteomes" id="UP001174909">
    <property type="component" value="Unassembled WGS sequence"/>
</dbReference>
<keyword evidence="2" id="KW-1185">Reference proteome</keyword>
<name>A0AA35XDP0_GEOBA</name>
<dbReference type="Gene3D" id="1.10.533.10">
    <property type="entry name" value="Death Domain, Fas"/>
    <property type="match status" value="1"/>
</dbReference>
<reference evidence="1" key="1">
    <citation type="submission" date="2023-03" db="EMBL/GenBank/DDBJ databases">
        <authorList>
            <person name="Steffen K."/>
            <person name="Cardenas P."/>
        </authorList>
    </citation>
    <scope>NUCLEOTIDE SEQUENCE</scope>
</reference>
<evidence type="ECO:0000313" key="2">
    <source>
        <dbReference type="Proteomes" id="UP001174909"/>
    </source>
</evidence>
<dbReference type="AlphaFoldDB" id="A0AA35XDP0"/>
<gene>
    <name evidence="1" type="ORF">GBAR_LOCUS29976</name>
</gene>
<organism evidence="1 2">
    <name type="scientific">Geodia barretti</name>
    <name type="common">Barrett's horny sponge</name>
    <dbReference type="NCBI Taxonomy" id="519541"/>
    <lineage>
        <taxon>Eukaryota</taxon>
        <taxon>Metazoa</taxon>
        <taxon>Porifera</taxon>
        <taxon>Demospongiae</taxon>
        <taxon>Heteroscleromorpha</taxon>
        <taxon>Tetractinellida</taxon>
        <taxon>Astrophorina</taxon>
        <taxon>Geodiidae</taxon>
        <taxon>Geodia</taxon>
    </lineage>
</organism>
<protein>
    <submittedName>
        <fullName evidence="1">Uncharacterized protein</fullName>
    </submittedName>
</protein>
<feature type="non-terminal residue" evidence="1">
    <location>
        <position position="1"/>
    </location>
</feature>
<dbReference type="EMBL" id="CASHTH010004225">
    <property type="protein sequence ID" value="CAI8054938.1"/>
    <property type="molecule type" value="Genomic_DNA"/>
</dbReference>
<evidence type="ECO:0000313" key="1">
    <source>
        <dbReference type="EMBL" id="CAI8054938.1"/>
    </source>
</evidence>
<sequence>MSDQLGIEDFTEVQEALWAARSKWHNIGTRLKLDVHELENIEAEGGMGLDMKFNLMIKTKLKKIEPCTWRDLYDALNHPTVAMSDVANKLSAKLTTAEVPNTRAGDAALSMSSTSLTVANTSFDGGDTKGYTGVGSQQI</sequence>
<dbReference type="InterPro" id="IPR011029">
    <property type="entry name" value="DEATH-like_dom_sf"/>
</dbReference>
<comment type="caution">
    <text evidence="1">The sequence shown here is derived from an EMBL/GenBank/DDBJ whole genome shotgun (WGS) entry which is preliminary data.</text>
</comment>
<accession>A0AA35XDP0</accession>